<name>A0ABQ2BQD1_9BACL</name>
<gene>
    <name evidence="1" type="ORF">GCM10008018_10290</name>
</gene>
<evidence type="ECO:0008006" key="3">
    <source>
        <dbReference type="Google" id="ProtNLM"/>
    </source>
</evidence>
<sequence>MFIHPVRRVFILGMDGAGSFIQHTATPHLDSFLAQGAFTFEAQAESPTISAQCWGSVLHGVHPEKHLLTNDIAASERYSADSPYPSIFRLAREAWPEAKLASFVGWSPINEGIIEEGLAIHKVSLPDEQLVSAIEQYLIHNQDVKLLFLQLDEPDGSGHRHGYGPNSPDYLQAITNCDRLMGRVLASLESLNLLADSLVIVLTDHGGGGADAYNHGSDHPMDKQVFWGCVGPGIEAAAVLPALSIMDTAAIAAFALGLAAPSTWDAQLPESLIGQSRKR</sequence>
<dbReference type="PANTHER" id="PTHR10151">
    <property type="entry name" value="ECTONUCLEOTIDE PYROPHOSPHATASE/PHOSPHODIESTERASE"/>
    <property type="match status" value="1"/>
</dbReference>
<keyword evidence="2" id="KW-1185">Reference proteome</keyword>
<dbReference type="Gene3D" id="3.40.720.10">
    <property type="entry name" value="Alkaline Phosphatase, subunit A"/>
    <property type="match status" value="2"/>
</dbReference>
<dbReference type="InterPro" id="IPR017850">
    <property type="entry name" value="Alkaline_phosphatase_core_sf"/>
</dbReference>
<evidence type="ECO:0000313" key="2">
    <source>
        <dbReference type="Proteomes" id="UP000615455"/>
    </source>
</evidence>
<dbReference type="InterPro" id="IPR002591">
    <property type="entry name" value="Phosphodiest/P_Trfase"/>
</dbReference>
<dbReference type="EMBL" id="BMHE01000003">
    <property type="protein sequence ID" value="GGI45077.1"/>
    <property type="molecule type" value="Genomic_DNA"/>
</dbReference>
<dbReference type="RefSeq" id="WP_229757476.1">
    <property type="nucleotide sequence ID" value="NZ_BMHE01000003.1"/>
</dbReference>
<accession>A0ABQ2BQD1</accession>
<dbReference type="Pfam" id="PF01663">
    <property type="entry name" value="Phosphodiest"/>
    <property type="match status" value="1"/>
</dbReference>
<protein>
    <recommendedName>
        <fullName evidence="3">Nucleotide pyrophosphatase</fullName>
    </recommendedName>
</protein>
<proteinExistence type="predicted"/>
<dbReference type="Proteomes" id="UP000615455">
    <property type="component" value="Unassembled WGS sequence"/>
</dbReference>
<reference evidence="2" key="1">
    <citation type="journal article" date="2019" name="Int. J. Syst. Evol. Microbiol.">
        <title>The Global Catalogue of Microorganisms (GCM) 10K type strain sequencing project: providing services to taxonomists for standard genome sequencing and annotation.</title>
        <authorList>
            <consortium name="The Broad Institute Genomics Platform"/>
            <consortium name="The Broad Institute Genome Sequencing Center for Infectious Disease"/>
            <person name="Wu L."/>
            <person name="Ma J."/>
        </authorList>
    </citation>
    <scope>NUCLEOTIDE SEQUENCE [LARGE SCALE GENOMIC DNA]</scope>
    <source>
        <strain evidence="2">CGMCC 1.15043</strain>
    </source>
</reference>
<dbReference type="SUPFAM" id="SSF53649">
    <property type="entry name" value="Alkaline phosphatase-like"/>
    <property type="match status" value="1"/>
</dbReference>
<comment type="caution">
    <text evidence="1">The sequence shown here is derived from an EMBL/GenBank/DDBJ whole genome shotgun (WGS) entry which is preliminary data.</text>
</comment>
<dbReference type="PANTHER" id="PTHR10151:SF120">
    <property type="entry name" value="BIS(5'-ADENOSYL)-TRIPHOSPHATASE"/>
    <property type="match status" value="1"/>
</dbReference>
<evidence type="ECO:0000313" key="1">
    <source>
        <dbReference type="EMBL" id="GGI45077.1"/>
    </source>
</evidence>
<organism evidence="1 2">
    <name type="scientific">Paenibacillus marchantiophytorum</name>
    <dbReference type="NCBI Taxonomy" id="1619310"/>
    <lineage>
        <taxon>Bacteria</taxon>
        <taxon>Bacillati</taxon>
        <taxon>Bacillota</taxon>
        <taxon>Bacilli</taxon>
        <taxon>Bacillales</taxon>
        <taxon>Paenibacillaceae</taxon>
        <taxon>Paenibacillus</taxon>
    </lineage>
</organism>